<organism evidence="1 2">
    <name type="scientific">Chryseobacterium terrae</name>
    <dbReference type="NCBI Taxonomy" id="3163299"/>
    <lineage>
        <taxon>Bacteria</taxon>
        <taxon>Pseudomonadati</taxon>
        <taxon>Bacteroidota</taxon>
        <taxon>Flavobacteriia</taxon>
        <taxon>Flavobacteriales</taxon>
        <taxon>Weeksellaceae</taxon>
        <taxon>Chryseobacterium group</taxon>
        <taxon>Chryseobacterium</taxon>
    </lineage>
</organism>
<dbReference type="Proteomes" id="UP001629058">
    <property type="component" value="Unassembled WGS sequence"/>
</dbReference>
<gene>
    <name evidence="1" type="ORF">ABS765_11315</name>
</gene>
<dbReference type="RefSeq" id="WP_408090586.1">
    <property type="nucleotide sequence ID" value="NZ_JBELPY010000006.1"/>
</dbReference>
<name>A0ABW8Y4E2_9FLAO</name>
<reference evidence="1 2" key="1">
    <citation type="submission" date="2024-06" db="EMBL/GenBank/DDBJ databases">
        <authorList>
            <person name="Kaempfer P."/>
            <person name="Viver T."/>
        </authorList>
    </citation>
    <scope>NUCLEOTIDE SEQUENCE [LARGE SCALE GENOMIC DNA]</scope>
    <source>
        <strain evidence="1 2">ST-37</strain>
    </source>
</reference>
<evidence type="ECO:0000313" key="1">
    <source>
        <dbReference type="EMBL" id="MFL9834617.1"/>
    </source>
</evidence>
<sequence>MDAIELKVFNIDTSMNFQIIELNNSFDITLKFLDEVIDSEFYYDQLDDLFEKIYNKRENNQNESLEEYIQELNNLGEKHLKYKVLQGELMKNEFSDYHNSFHILNKYKPESSENQERIRLKAMLDGYTVIIKNSLNTLEVKTPTKESHPILMAFLNKTTEFLREKYPIEFQNKMIIHF</sequence>
<keyword evidence="2" id="KW-1185">Reference proteome</keyword>
<evidence type="ECO:0000313" key="2">
    <source>
        <dbReference type="Proteomes" id="UP001629058"/>
    </source>
</evidence>
<comment type="caution">
    <text evidence="1">The sequence shown here is derived from an EMBL/GenBank/DDBJ whole genome shotgun (WGS) entry which is preliminary data.</text>
</comment>
<protein>
    <submittedName>
        <fullName evidence="1">Uncharacterized protein</fullName>
    </submittedName>
</protein>
<accession>A0ABW8Y4E2</accession>
<dbReference type="EMBL" id="JBELPY010000006">
    <property type="protein sequence ID" value="MFL9834617.1"/>
    <property type="molecule type" value="Genomic_DNA"/>
</dbReference>
<proteinExistence type="predicted"/>